<evidence type="ECO:0000313" key="6">
    <source>
        <dbReference type="Proteomes" id="UP000240804"/>
    </source>
</evidence>
<dbReference type="Proteomes" id="UP000204537">
    <property type="component" value="Segment"/>
</dbReference>
<evidence type="ECO:0000313" key="5">
    <source>
        <dbReference type="Proteomes" id="UP000204537"/>
    </source>
</evidence>
<evidence type="ECO:0000259" key="1">
    <source>
        <dbReference type="Pfam" id="PF24653"/>
    </source>
</evidence>
<protein>
    <recommendedName>
        <fullName evidence="1">Cyanophage outer membrane protein-like beta-barrel domain-containing protein</fullName>
    </recommendedName>
</protein>
<evidence type="ECO:0000313" key="4">
    <source>
        <dbReference type="EMBL" id="AOV59197.1"/>
    </source>
</evidence>
<dbReference type="Proteomes" id="UP000240804">
    <property type="component" value="Segment"/>
</dbReference>
<sequence>MSSVRFRYPAWHRKKWHKGMNFCDFSMLYITHGTCRVPIHLQVNTLQVTKGIKMIKSVFAATAALSVSAGAAFAGPYVNVEANSGWTGSDYNGTATDTHVGYEGALGERGSYYVQGGATFVSPDGGETDVVPSGKAGLGFAVTDALGAYGEVSFVGSGDDDLDRGYGAKLGVKYSF</sequence>
<evidence type="ECO:0000313" key="7">
    <source>
        <dbReference type="Proteomes" id="UP000240920"/>
    </source>
</evidence>
<dbReference type="EMBL" id="KU686199">
    <property type="protein sequence ID" value="AOV59197.1"/>
    <property type="molecule type" value="Genomic_DNA"/>
</dbReference>
<dbReference type="SUPFAM" id="SSF56925">
    <property type="entry name" value="OMPA-like"/>
    <property type="match status" value="1"/>
</dbReference>
<dbReference type="EMBL" id="KU686197">
    <property type="protein sequence ID" value="AOV58718.1"/>
    <property type="molecule type" value="Genomic_DNA"/>
</dbReference>
<name>A0A1D8KJB2_9CAUD</name>
<reference evidence="5 6" key="1">
    <citation type="journal article" date="2016" name="Virology">
        <title>The genomic content and context of auxiliary metabolic genes in marine cyanomyoviruses.</title>
        <authorList>
            <person name="Crummett L.T."/>
            <person name="Puxty R.J."/>
            <person name="Weihe C."/>
            <person name="Marston M.F."/>
            <person name="Martiny J.B."/>
        </authorList>
    </citation>
    <scope>NUCLEOTIDE SEQUENCE [LARGE SCALE GENOMIC DNA]</scope>
    <source>
        <strain evidence="2">0808SB25</strain>
        <strain evidence="3">0910TB04</strain>
        <strain evidence="4">1010CC42</strain>
    </source>
</reference>
<gene>
    <name evidence="4" type="ORF">C421010_214</name>
    <name evidence="2" type="ORF">S250808_213</name>
    <name evidence="3" type="ORF">T040910_213</name>
</gene>
<proteinExistence type="predicted"/>
<accession>A0A1D8KJB2</accession>
<dbReference type="Pfam" id="PF24653">
    <property type="entry name" value="Phage_OMP"/>
    <property type="match status" value="1"/>
</dbReference>
<feature type="domain" description="Cyanophage outer membrane protein-like beta-barrel" evidence="1">
    <location>
        <begin position="54"/>
        <end position="176"/>
    </location>
</feature>
<keyword evidence="5" id="KW-1185">Reference proteome</keyword>
<dbReference type="KEGG" id="vg:30306541"/>
<dbReference type="RefSeq" id="YP_009321477.1">
    <property type="nucleotide sequence ID" value="NC_031906.1"/>
</dbReference>
<evidence type="ECO:0000313" key="3">
    <source>
        <dbReference type="EMBL" id="AOV58957.1"/>
    </source>
</evidence>
<dbReference type="InterPro" id="IPR011250">
    <property type="entry name" value="OMP/PagP_B-barrel"/>
</dbReference>
<dbReference type="OrthoDB" id="21145at10239"/>
<dbReference type="GeneID" id="30306541"/>
<dbReference type="Proteomes" id="UP000240920">
    <property type="component" value="Segment"/>
</dbReference>
<organism evidence="2 7">
    <name type="scientific">Synechococcus phage S-CAM3</name>
    <dbReference type="NCBI Taxonomy" id="1883366"/>
    <lineage>
        <taxon>Viruses</taxon>
        <taxon>Duplodnaviria</taxon>
        <taxon>Heunggongvirae</taxon>
        <taxon>Uroviricota</taxon>
        <taxon>Caudoviricetes</taxon>
        <taxon>Pantevenvirales</taxon>
        <taxon>Kyanoviridae</taxon>
        <taxon>Charybdisvirus</taxon>
        <taxon>Charybdisvirus scam3</taxon>
    </lineage>
</organism>
<dbReference type="EMBL" id="KU686198">
    <property type="protein sequence ID" value="AOV58957.1"/>
    <property type="molecule type" value="Genomic_DNA"/>
</dbReference>
<evidence type="ECO:0000313" key="2">
    <source>
        <dbReference type="EMBL" id="AOV58718.1"/>
    </source>
</evidence>
<dbReference type="InterPro" id="IPR056410">
    <property type="entry name" value="Phage_OMP"/>
</dbReference>